<dbReference type="Proteomes" id="UP000324832">
    <property type="component" value="Unassembled WGS sequence"/>
</dbReference>
<reference evidence="1 2" key="1">
    <citation type="submission" date="2017-07" db="EMBL/GenBank/DDBJ databases">
        <authorList>
            <person name="Talla V."/>
            <person name="Backstrom N."/>
        </authorList>
    </citation>
    <scope>NUCLEOTIDE SEQUENCE [LARGE SCALE GENOMIC DNA]</scope>
</reference>
<organism evidence="1 2">
    <name type="scientific">Leptidea sinapis</name>
    <dbReference type="NCBI Taxonomy" id="189913"/>
    <lineage>
        <taxon>Eukaryota</taxon>
        <taxon>Metazoa</taxon>
        <taxon>Ecdysozoa</taxon>
        <taxon>Arthropoda</taxon>
        <taxon>Hexapoda</taxon>
        <taxon>Insecta</taxon>
        <taxon>Pterygota</taxon>
        <taxon>Neoptera</taxon>
        <taxon>Endopterygota</taxon>
        <taxon>Lepidoptera</taxon>
        <taxon>Glossata</taxon>
        <taxon>Ditrysia</taxon>
        <taxon>Papilionoidea</taxon>
        <taxon>Pieridae</taxon>
        <taxon>Dismorphiinae</taxon>
        <taxon>Leptidea</taxon>
    </lineage>
</organism>
<evidence type="ECO:0000313" key="1">
    <source>
        <dbReference type="EMBL" id="VVD00994.1"/>
    </source>
</evidence>
<accession>A0A5E4QRS1</accession>
<evidence type="ECO:0000313" key="2">
    <source>
        <dbReference type="Proteomes" id="UP000324832"/>
    </source>
</evidence>
<proteinExistence type="predicted"/>
<dbReference type="EMBL" id="FZQP02005110">
    <property type="protein sequence ID" value="VVD00994.1"/>
    <property type="molecule type" value="Genomic_DNA"/>
</dbReference>
<keyword evidence="2" id="KW-1185">Reference proteome</keyword>
<gene>
    <name evidence="1" type="ORF">LSINAPIS_LOCUS11524</name>
</gene>
<protein>
    <submittedName>
        <fullName evidence="1">Uncharacterized protein</fullName>
    </submittedName>
</protein>
<dbReference type="AlphaFoldDB" id="A0A5E4QRS1"/>
<sequence>MIFTFTGIRDKKTDSPLEISMSRDVPTHLLFLYRVFDGAANLSLLHGRGMNDTGVSRPVFEIKSRDSFLQL</sequence>
<name>A0A5E4QRS1_9NEOP</name>